<gene>
    <name evidence="2" type="ORF">A5707_15670</name>
</gene>
<protein>
    <submittedName>
        <fullName evidence="2">General stress protein CsbD</fullName>
    </submittedName>
</protein>
<reference evidence="3" key="1">
    <citation type="submission" date="2016-06" db="EMBL/GenBank/DDBJ databases">
        <authorList>
            <person name="Sutton G."/>
            <person name="Brinkac L."/>
            <person name="Sanka R."/>
            <person name="Adams M."/>
            <person name="Lau E."/>
            <person name="Sam S."/>
            <person name="Sreng N."/>
            <person name="Him V."/>
            <person name="Kerleguer A."/>
            <person name="Cheng S."/>
        </authorList>
    </citation>
    <scope>NUCLEOTIDE SEQUENCE [LARGE SCALE GENOMIC DNA]</scope>
    <source>
        <strain evidence="3">E861</strain>
    </source>
</reference>
<name>A0A1A2ZHG4_9MYCO</name>
<evidence type="ECO:0000313" key="3">
    <source>
        <dbReference type="Proteomes" id="UP000093592"/>
    </source>
</evidence>
<dbReference type="InterPro" id="IPR036629">
    <property type="entry name" value="YjbJ_sf"/>
</dbReference>
<feature type="region of interest" description="Disordered" evidence="1">
    <location>
        <begin position="21"/>
        <end position="81"/>
    </location>
</feature>
<dbReference type="EMBL" id="LZKJ01000055">
    <property type="protein sequence ID" value="OBI50039.1"/>
    <property type="molecule type" value="Genomic_DNA"/>
</dbReference>
<organism evidence="2 3">
    <name type="scientific">Mycobacterium kyorinense</name>
    <dbReference type="NCBI Taxonomy" id="487514"/>
    <lineage>
        <taxon>Bacteria</taxon>
        <taxon>Bacillati</taxon>
        <taxon>Actinomycetota</taxon>
        <taxon>Actinomycetes</taxon>
        <taxon>Mycobacteriales</taxon>
        <taxon>Mycobacteriaceae</taxon>
        <taxon>Mycobacterium</taxon>
    </lineage>
</organism>
<comment type="caution">
    <text evidence="2">The sequence shown here is derived from an EMBL/GenBank/DDBJ whole genome shotgun (WGS) entry which is preliminary data.</text>
</comment>
<sequence>MSDKSGPGEAIRGVVEGAKGLAKEAAGAVTGNDEMVEEAKAQQDKAEAQRNAARKEAEAEAARGSAKAAEARQKANQDNND</sequence>
<feature type="compositionally biased region" description="Basic and acidic residues" evidence="1">
    <location>
        <begin position="37"/>
        <end position="61"/>
    </location>
</feature>
<dbReference type="Proteomes" id="UP000093592">
    <property type="component" value="Unassembled WGS sequence"/>
</dbReference>
<proteinExistence type="predicted"/>
<dbReference type="RefSeq" id="WP_065013490.1">
    <property type="nucleotide sequence ID" value="NZ_LZKJ01000055.1"/>
</dbReference>
<evidence type="ECO:0000256" key="1">
    <source>
        <dbReference type="SAM" id="MobiDB-lite"/>
    </source>
</evidence>
<dbReference type="AlphaFoldDB" id="A0A1A2ZHG4"/>
<accession>A0A1A2ZHG4</accession>
<evidence type="ECO:0000313" key="2">
    <source>
        <dbReference type="EMBL" id="OBI50039.1"/>
    </source>
</evidence>
<dbReference type="SUPFAM" id="SSF69047">
    <property type="entry name" value="Hypothetical protein YjbJ"/>
    <property type="match status" value="1"/>
</dbReference>